<dbReference type="SUPFAM" id="SSF52540">
    <property type="entry name" value="P-loop containing nucleoside triphosphate hydrolases"/>
    <property type="match status" value="1"/>
</dbReference>
<dbReference type="PANTHER" id="PTHR10039">
    <property type="entry name" value="AMELOGENIN"/>
    <property type="match status" value="1"/>
</dbReference>
<evidence type="ECO:0000256" key="1">
    <source>
        <dbReference type="ARBA" id="ARBA00022737"/>
    </source>
</evidence>
<dbReference type="AlphaFoldDB" id="A0A409X8H5"/>
<proteinExistence type="predicted"/>
<evidence type="ECO:0000313" key="3">
    <source>
        <dbReference type="EMBL" id="PPQ87004.1"/>
    </source>
</evidence>
<sequence>MQAVTSQEFASTATTMFNTNAPLLITGGHFQQVVNNTDDKLMLDKGMHHFPGSFKHHVSLDATHDTAATTDPPRCHPKTRLVILRKLALWVCDLSPTSPIVLWIFGPAGAGKTAIGRSLAEQLAKEHHVAASFFFYRTDARRNDARFLIPTLAYQLVYRVPALQRDVVHYIQANPLIFNQSMETQLEHLIVSPILRSEEWKHQQVMIIDGLDECQNHDTQCKILTLIGSIALRLAGKLKILFLSRPEYHIEVTYQSLTSDLLFDQRFKTMDLKMDLSSFDDIRIFTNERFAIIKAKHPLRSKIPECWPSSDDVEKLIWRSSGNFIYPQTVMKYIETNYGRPQSRLEVILALTPTPDQPYGDMDNLYRHIMKNVRSDMKSVRKVLGVLLVLNTSPPDYQPSVPRNYRPWLSDTSAEHIEDLLSMMQGDIELLLIDLRSLITMEEKEINLEYEEEADFHDNNYIESVDSFESPLPKRYQIPRLLHRSFSDFLIDKTRSQEFWVDLVQARIYIAIGTARMALLQRTGRNSGRFLSMLDAHMNDKMFMHMMNDEDITSSEISVVPRALIGEYHFSTDIPRTHERNSTREWDWLMVFTSIRSTASGSVARALELITSAVLLPEQPVSDIRVHVIANGFFASFLAVGKKRYQMNEEKLQAATLFCLSYFSPSYNDIRNTVPNTSTKLRSHWRYMLDLLTRLLLVQVYGRGYEIEKRILSSQPPPGNDWTTELYCLPQKFEVRESVLRLRNDLESFLHDLQHPDDWALPTSTVQKFTYAAKSFIYVSDCDKSVQTDLGADPDVPCLICPTVKDFIQGTDTWSIEHLGALKAKQLRIAV</sequence>
<evidence type="ECO:0000313" key="4">
    <source>
        <dbReference type="Proteomes" id="UP000283269"/>
    </source>
</evidence>
<protein>
    <recommendedName>
        <fullName evidence="2">NACHT domain-containing protein</fullName>
    </recommendedName>
</protein>
<comment type="caution">
    <text evidence="3">The sequence shown here is derived from an EMBL/GenBank/DDBJ whole genome shotgun (WGS) entry which is preliminary data.</text>
</comment>
<feature type="domain" description="NACHT" evidence="2">
    <location>
        <begin position="100"/>
        <end position="246"/>
    </location>
</feature>
<evidence type="ECO:0000259" key="2">
    <source>
        <dbReference type="PROSITE" id="PS50837"/>
    </source>
</evidence>
<dbReference type="InterPro" id="IPR056884">
    <property type="entry name" value="NPHP3-like_N"/>
</dbReference>
<name>A0A409X8H5_PSICY</name>
<dbReference type="Gene3D" id="3.40.50.300">
    <property type="entry name" value="P-loop containing nucleotide triphosphate hydrolases"/>
    <property type="match status" value="1"/>
</dbReference>
<dbReference type="InParanoid" id="A0A409X8H5"/>
<dbReference type="Pfam" id="PF24883">
    <property type="entry name" value="NPHP3_N"/>
    <property type="match status" value="1"/>
</dbReference>
<gene>
    <name evidence="3" type="ORF">CVT25_009513</name>
</gene>
<dbReference type="InterPro" id="IPR007111">
    <property type="entry name" value="NACHT_NTPase"/>
</dbReference>
<accession>A0A409X8H5</accession>
<dbReference type="PROSITE" id="PS50837">
    <property type="entry name" value="NACHT"/>
    <property type="match status" value="1"/>
</dbReference>
<dbReference type="PANTHER" id="PTHR10039:SF17">
    <property type="entry name" value="FUNGAL STAND N-TERMINAL GOODBYE DOMAIN-CONTAINING PROTEIN-RELATED"/>
    <property type="match status" value="1"/>
</dbReference>
<keyword evidence="4" id="KW-1185">Reference proteome</keyword>
<reference evidence="3 4" key="1">
    <citation type="journal article" date="2018" name="Evol. Lett.">
        <title>Horizontal gene cluster transfer increased hallucinogenic mushroom diversity.</title>
        <authorList>
            <person name="Reynolds H.T."/>
            <person name="Vijayakumar V."/>
            <person name="Gluck-Thaler E."/>
            <person name="Korotkin H.B."/>
            <person name="Matheny P.B."/>
            <person name="Slot J.C."/>
        </authorList>
    </citation>
    <scope>NUCLEOTIDE SEQUENCE [LARGE SCALE GENOMIC DNA]</scope>
    <source>
        <strain evidence="3 4">2631</strain>
    </source>
</reference>
<keyword evidence="1" id="KW-0677">Repeat</keyword>
<dbReference type="InterPro" id="IPR027417">
    <property type="entry name" value="P-loop_NTPase"/>
</dbReference>
<dbReference type="Proteomes" id="UP000283269">
    <property type="component" value="Unassembled WGS sequence"/>
</dbReference>
<dbReference type="OrthoDB" id="4760524at2759"/>
<dbReference type="EMBL" id="NHYD01002395">
    <property type="protein sequence ID" value="PPQ87004.1"/>
    <property type="molecule type" value="Genomic_DNA"/>
</dbReference>
<organism evidence="3 4">
    <name type="scientific">Psilocybe cyanescens</name>
    <dbReference type="NCBI Taxonomy" id="93625"/>
    <lineage>
        <taxon>Eukaryota</taxon>
        <taxon>Fungi</taxon>
        <taxon>Dikarya</taxon>
        <taxon>Basidiomycota</taxon>
        <taxon>Agaricomycotina</taxon>
        <taxon>Agaricomycetes</taxon>
        <taxon>Agaricomycetidae</taxon>
        <taxon>Agaricales</taxon>
        <taxon>Agaricineae</taxon>
        <taxon>Strophariaceae</taxon>
        <taxon>Psilocybe</taxon>
    </lineage>
</organism>